<evidence type="ECO:0000256" key="4">
    <source>
        <dbReference type="RuleBase" id="RU003733"/>
    </source>
</evidence>
<dbReference type="InterPro" id="IPR018485">
    <property type="entry name" value="FGGY_C"/>
</dbReference>
<feature type="domain" description="Carbohydrate kinase FGGY C-terminal" evidence="6">
    <location>
        <begin position="320"/>
        <end position="434"/>
    </location>
</feature>
<evidence type="ECO:0000313" key="7">
    <source>
        <dbReference type="EMBL" id="SCG67798.1"/>
    </source>
</evidence>
<dbReference type="Pfam" id="PF00370">
    <property type="entry name" value="FGGY_N"/>
    <property type="match status" value="1"/>
</dbReference>
<accession>A0A1C5JB96</accession>
<dbReference type="Proteomes" id="UP000198221">
    <property type="component" value="Chromosome I"/>
</dbReference>
<dbReference type="AlphaFoldDB" id="A0A1C5JB96"/>
<dbReference type="PANTHER" id="PTHR43095">
    <property type="entry name" value="SUGAR KINASE"/>
    <property type="match status" value="1"/>
</dbReference>
<dbReference type="InterPro" id="IPR000577">
    <property type="entry name" value="Carb_kinase_FGGY"/>
</dbReference>
<dbReference type="SUPFAM" id="SSF53067">
    <property type="entry name" value="Actin-like ATPase domain"/>
    <property type="match status" value="2"/>
</dbReference>
<keyword evidence="2 4" id="KW-0808">Transferase</keyword>
<reference evidence="8" key="1">
    <citation type="submission" date="2016-06" db="EMBL/GenBank/DDBJ databases">
        <authorList>
            <person name="Varghese N."/>
            <person name="Submissions Spin"/>
        </authorList>
    </citation>
    <scope>NUCLEOTIDE SEQUENCE [LARGE SCALE GENOMIC DNA]</scope>
    <source>
        <strain evidence="8">DSM 43819</strain>
    </source>
</reference>
<keyword evidence="8" id="KW-1185">Reference proteome</keyword>
<name>A0A1C5JB96_9ACTN</name>
<sequence length="498" mass="52293">MAAISIDAGTTMIKAVGYDEKGLETVVVREPAPVRRPRSGWVEQDMLQVRDAVFRAVRAVGTQLRGEIEFLAVTAQGDGCWLVDQAGAPTGPAVLWNDGRAAAVVRGWSDAGVLAEAFRRNGSVTFAGLPNAILSWLRTHDPDRLERSAAVLTCGGWLFAQLTGAVVMEESDASAPFVELRTGRYDRRLLDLFDLAWAERLLPPVAGGARRVAPLGADAAAEVGVPAGTPVVVAPYDIASTAIGAGAVRPGQACSILGTTLCTEVVTDDVSLGSEPLGVTVALGVPGRHLRAMPALAGTEVLTWACGMLGLDHPGQLIELAGHAPAGAAGLVFLPYLSPAGERVPFVDTRARGVLFGLSVEHGREHIARAVIEGLTLVIRDCLAASRVTPTELRICGGGAVNDAWAQLIADVVGVPVRRSVDTEVGARGAYVVGRLATGAVSTVEDAVAAHVRVPDSFEPDPDRTRRYAVLFGEFVRLRQQSATAWPKLAALRGEGDR</sequence>
<dbReference type="PROSITE" id="PS00445">
    <property type="entry name" value="FGGY_KINASES_2"/>
    <property type="match status" value="1"/>
</dbReference>
<dbReference type="InterPro" id="IPR050406">
    <property type="entry name" value="FGGY_Carb_Kinase"/>
</dbReference>
<dbReference type="InterPro" id="IPR018483">
    <property type="entry name" value="Carb_kinase_FGGY_CS"/>
</dbReference>
<dbReference type="GO" id="GO:0016773">
    <property type="term" value="F:phosphotransferase activity, alcohol group as acceptor"/>
    <property type="evidence" value="ECO:0007669"/>
    <property type="project" value="InterPro"/>
</dbReference>
<protein>
    <submittedName>
        <fullName evidence="7">Xylulokinase</fullName>
    </submittedName>
</protein>
<dbReference type="GO" id="GO:0016301">
    <property type="term" value="F:kinase activity"/>
    <property type="evidence" value="ECO:0007669"/>
    <property type="project" value="UniProtKB-KW"/>
</dbReference>
<dbReference type="OrthoDB" id="9782710at2"/>
<dbReference type="PANTHER" id="PTHR43095:SF3">
    <property type="entry name" value="L-XYLULOSE_3-KETO-L-GULONATE KINASE"/>
    <property type="match status" value="1"/>
</dbReference>
<comment type="similarity">
    <text evidence="1 4">Belongs to the FGGY kinase family.</text>
</comment>
<organism evidence="7 8">
    <name type="scientific">Micromonospora inositola</name>
    <dbReference type="NCBI Taxonomy" id="47865"/>
    <lineage>
        <taxon>Bacteria</taxon>
        <taxon>Bacillati</taxon>
        <taxon>Actinomycetota</taxon>
        <taxon>Actinomycetes</taxon>
        <taxon>Micromonosporales</taxon>
        <taxon>Micromonosporaceae</taxon>
        <taxon>Micromonospora</taxon>
    </lineage>
</organism>
<dbReference type="InterPro" id="IPR043129">
    <property type="entry name" value="ATPase_NBD"/>
</dbReference>
<evidence type="ECO:0000259" key="5">
    <source>
        <dbReference type="Pfam" id="PF00370"/>
    </source>
</evidence>
<proteinExistence type="inferred from homology"/>
<feature type="domain" description="Carbohydrate kinase FGGY N-terminal" evidence="5">
    <location>
        <begin position="3"/>
        <end position="244"/>
    </location>
</feature>
<evidence type="ECO:0000259" key="6">
    <source>
        <dbReference type="Pfam" id="PF02782"/>
    </source>
</evidence>
<evidence type="ECO:0000256" key="1">
    <source>
        <dbReference type="ARBA" id="ARBA00009156"/>
    </source>
</evidence>
<dbReference type="EMBL" id="LT607754">
    <property type="protein sequence ID" value="SCG67798.1"/>
    <property type="molecule type" value="Genomic_DNA"/>
</dbReference>
<keyword evidence="3 4" id="KW-0418">Kinase</keyword>
<dbReference type="Gene3D" id="3.30.420.40">
    <property type="match status" value="2"/>
</dbReference>
<evidence type="ECO:0000313" key="8">
    <source>
        <dbReference type="Proteomes" id="UP000198221"/>
    </source>
</evidence>
<dbReference type="InterPro" id="IPR018484">
    <property type="entry name" value="FGGY_N"/>
</dbReference>
<evidence type="ECO:0000256" key="2">
    <source>
        <dbReference type="ARBA" id="ARBA00022679"/>
    </source>
</evidence>
<dbReference type="Pfam" id="PF02782">
    <property type="entry name" value="FGGY_C"/>
    <property type="match status" value="1"/>
</dbReference>
<evidence type="ECO:0000256" key="3">
    <source>
        <dbReference type="ARBA" id="ARBA00022777"/>
    </source>
</evidence>
<gene>
    <name evidence="7" type="ORF">GA0070613_4360</name>
</gene>
<dbReference type="PIRSF" id="PIRSF000538">
    <property type="entry name" value="GlpK"/>
    <property type="match status" value="1"/>
</dbReference>
<dbReference type="RefSeq" id="WP_089013932.1">
    <property type="nucleotide sequence ID" value="NZ_LT607754.1"/>
</dbReference>
<dbReference type="GO" id="GO:0005975">
    <property type="term" value="P:carbohydrate metabolic process"/>
    <property type="evidence" value="ECO:0007669"/>
    <property type="project" value="InterPro"/>
</dbReference>